<evidence type="ECO:0000313" key="1">
    <source>
        <dbReference type="EMBL" id="AST56287.1"/>
    </source>
</evidence>
<dbReference type="Gene3D" id="3.30.1370.160">
    <property type="match status" value="1"/>
</dbReference>
<gene>
    <name evidence="1" type="ORF">Thert_00025</name>
</gene>
<dbReference type="CDD" id="cd00165">
    <property type="entry name" value="S4"/>
    <property type="match status" value="1"/>
</dbReference>
<dbReference type="GO" id="GO:0003723">
    <property type="term" value="F:RNA binding"/>
    <property type="evidence" value="ECO:0007669"/>
    <property type="project" value="InterPro"/>
</dbReference>
<dbReference type="SMART" id="SM00363">
    <property type="entry name" value="S4"/>
    <property type="match status" value="1"/>
</dbReference>
<reference evidence="1 2" key="1">
    <citation type="submission" date="2016-08" db="EMBL/GenBank/DDBJ databases">
        <title>A novel genetic cassette of butanologenic Thermoanaerobacterium thermosaccharolyticum that directly convert cellulose to butanol.</title>
        <authorList>
            <person name="Li T."/>
            <person name="He J."/>
        </authorList>
    </citation>
    <scope>NUCLEOTIDE SEQUENCE [LARGE SCALE GENOMIC DNA]</scope>
    <source>
        <strain evidence="1 2">TG57</strain>
    </source>
</reference>
<organism evidence="1 2">
    <name type="scientific">Thermoanaerobacterium thermosaccharolyticum</name>
    <name type="common">Clostridium thermosaccharolyticum</name>
    <dbReference type="NCBI Taxonomy" id="1517"/>
    <lineage>
        <taxon>Bacteria</taxon>
        <taxon>Bacillati</taxon>
        <taxon>Bacillota</taxon>
        <taxon>Clostridia</taxon>
        <taxon>Thermoanaerobacterales</taxon>
        <taxon>Thermoanaerobacteraceae</taxon>
        <taxon>Thermoanaerobacterium</taxon>
    </lineage>
</organism>
<dbReference type="Pfam" id="PF17774">
    <property type="entry name" value="YlmH_RBD"/>
    <property type="match status" value="1"/>
</dbReference>
<dbReference type="InterPro" id="IPR036986">
    <property type="entry name" value="S4_RNA-bd_sf"/>
</dbReference>
<accession>A0A223HV97</accession>
<dbReference type="Pfam" id="PF01479">
    <property type="entry name" value="S4"/>
    <property type="match status" value="1"/>
</dbReference>
<dbReference type="InterPro" id="IPR012677">
    <property type="entry name" value="Nucleotide-bd_a/b_plait_sf"/>
</dbReference>
<dbReference type="RefSeq" id="WP_094396632.1">
    <property type="nucleotide sequence ID" value="NZ_CP016893.1"/>
</dbReference>
<dbReference type="InterPro" id="IPR002942">
    <property type="entry name" value="S4_RNA-bd"/>
</dbReference>
<sequence length="247" mass="28443">MDYSIARLEDIAKWVQKNKRDRYTDFLSMREQKILLKLIKQFDDINCRFDGGFEMAERKMAHIYPKFKNVADETHIVLINAIRISGDLSKLSHRDVLGSILGLGIKRDKVGDIIKRQENCDVIVHNDIVCYILMNLNKIGKERVNVNSIELDEVIEPEIKYDDINTTVASIRLDSIVASGFKISRTKASEMIKAGLAEVNWETKLEPSFEIKEGDIVSLRGRGRIKFEEIIGTTKKGRIYIHILKYK</sequence>
<proteinExistence type="predicted"/>
<dbReference type="PANTHER" id="PTHR13633:SF3">
    <property type="entry name" value="MITOCHONDRIAL TRANSCRIPTION RESCUE FACTOR 1"/>
    <property type="match status" value="1"/>
</dbReference>
<dbReference type="Gene3D" id="3.30.70.330">
    <property type="match status" value="1"/>
</dbReference>
<dbReference type="AlphaFoldDB" id="A0A223HV97"/>
<dbReference type="Proteomes" id="UP000214975">
    <property type="component" value="Chromosome"/>
</dbReference>
<evidence type="ECO:0000313" key="2">
    <source>
        <dbReference type="Proteomes" id="UP000214975"/>
    </source>
</evidence>
<dbReference type="PANTHER" id="PTHR13633">
    <property type="entry name" value="MITOCHONDRIAL TRANSCRIPTION RESCUE FACTOR 1"/>
    <property type="match status" value="1"/>
</dbReference>
<dbReference type="InterPro" id="IPR040591">
    <property type="entry name" value="RqcP2_RBD"/>
</dbReference>
<dbReference type="EMBL" id="CP016893">
    <property type="protein sequence ID" value="AST56287.1"/>
    <property type="molecule type" value="Genomic_DNA"/>
</dbReference>
<dbReference type="Gene3D" id="3.10.290.10">
    <property type="entry name" value="RNA-binding S4 domain"/>
    <property type="match status" value="1"/>
</dbReference>
<protein>
    <submittedName>
        <fullName evidence="1">RNA-binding protein</fullName>
    </submittedName>
</protein>
<dbReference type="PROSITE" id="PS50889">
    <property type="entry name" value="S4"/>
    <property type="match status" value="1"/>
</dbReference>
<dbReference type="SUPFAM" id="SSF55174">
    <property type="entry name" value="Alpha-L RNA-binding motif"/>
    <property type="match status" value="1"/>
</dbReference>
<name>A0A223HV97_THETR</name>